<dbReference type="GO" id="GO:0034704">
    <property type="term" value="C:calcium channel complex"/>
    <property type="evidence" value="ECO:0007669"/>
    <property type="project" value="Ensembl"/>
</dbReference>
<evidence type="ECO:0000259" key="29">
    <source>
        <dbReference type="PROSITE" id="PS51111"/>
    </source>
</evidence>
<keyword evidence="15" id="KW-0325">Glycoprotein</keyword>
<keyword evidence="31" id="KW-1185">Reference proteome</keyword>
<evidence type="ECO:0000256" key="9">
    <source>
        <dbReference type="ARBA" id="ARBA00022837"/>
    </source>
</evidence>
<dbReference type="InterPro" id="IPR000203">
    <property type="entry name" value="GPS"/>
</dbReference>
<dbReference type="InterPro" id="IPR013783">
    <property type="entry name" value="Ig-like_fold"/>
</dbReference>
<dbReference type="GO" id="GO:0005262">
    <property type="term" value="F:calcium channel activity"/>
    <property type="evidence" value="ECO:0007669"/>
    <property type="project" value="UniProtKB-KW"/>
</dbReference>
<evidence type="ECO:0000256" key="21">
    <source>
        <dbReference type="ARBA" id="ARBA00081200"/>
    </source>
</evidence>
<feature type="transmembrane region" description="Helical" evidence="25">
    <location>
        <begin position="2290"/>
        <end position="2309"/>
    </location>
</feature>
<name>A0A8C8UQ92_PERMB</name>
<dbReference type="SMART" id="SM00089">
    <property type="entry name" value="PKD"/>
    <property type="match status" value="2"/>
</dbReference>
<feature type="region of interest" description="Disordered" evidence="24">
    <location>
        <begin position="758"/>
        <end position="788"/>
    </location>
</feature>
<feature type="domain" description="REJ" evidence="29">
    <location>
        <begin position="426"/>
        <end position="1322"/>
    </location>
</feature>
<sequence>MENLCQSSDWRNSCDLKHLCCRTPLQQEPSAAPRRRFLTVKDYRPEIWYLLLSLSSSDPPPGIACTCSLLKSWYHPKSPSSLIQHPPGSIPVTQPENAGHFATCYFLETGAQVPPALGIRVHLASGAALCLLVDFGDSCGAEMRLCTMTDVAAVTGYHRYRKEGVYKLRAVVHDVHGVDVELGPYYVDIGRENVSVFMNSSSIHDGEALSFADPLPQQKGTIVMHGYSSVSSYNVSFISQARVGSGQAWNGVTVGYKLQSVSIHTNGTVFAADTNITFVAVTNETVPLEFAWYFGDDPPVRTTSRSIRRRLSIPQWYHVMVKATSRVGSVVSESHLIRVQKRITANRLMSTASALVNANVSFECRLNFGTDVAYLWNFGDGTIELGSSSSSHVYSREGEFTVEVLAFNNISSAVLRKPLFIVHEPCQPPPVKNMGPKKVQIWRSQPLRLAVTFEAAVLCNISQGLSYSWSVVDAEATAVTLHAAVHTHRQTIRLPSYTLECGNYTAVAKVQIKGSIVYSNYCVGVEVRARAPVSVISEGTHIFIPRSTTTSIILRGVQSYDPDSPGAALRYHWTCTAASLPTSCFEDSTPYQVDTQAPAISFPAKWLSECCDQFLVTLTVSSNGRNSSQAVIFLSTHPDPDFRFVHISWVNFRDIRVNWNEELSLRAVCEDCGDVADLTYSWDLFLVNATEKNTVEVPFCSTVGLLGASAFGDIKKLSKSDLQSSPRGSQTLHSLERSPMPLSWSALHNLGSISTESMAGGHHISAGGSMAGSGEPMEDDSSLSPAPGSLEEEAFMMSTPEGSWSPSSSSPASDDFEAYYSDIQEDVPSLGRQPGNSANFQESGPSTSTEESANGGDNLLGPFLHTGRAKPALMVDWPKTLVNRAVFHNYTSSGIMGPAVTITPFSLSSGEMYVLQASVASKHALLGKAQLYVTVNQVPRDMSCQVRPHSGIEAHTIFSVFCMSGKPDFHYEFRYRIGNTSPHTLYRGRDTQYYFLLPAGEASDDYKVFVSTEITDGQGSKVQPCTVEVTVLPRYHGNDCPDKDLYSSTLENLSSLQLLGSYTEVRNYVTVIAAILSRLYVRSTNTSSCGLWSQIQDVLISSACEVPVTDQEVMVDSLHILRDLISFPNKLSLMSGMHILKYAQMSLAQGQSSEKWLVNKKLGVELILLISGVWEASKEDTRNEEYLQEEGMKIISDTLLASLSLSHQHQLHISTGQMEFWTLLHHSFQSSIQNLGFISVHFPGGLARHSPAQEESQSPCYISQLMFFKSSPYPRGRAPGQVGGVVSPGLYSCHSRRPILRGRLAMPLTVEFGEEDHLHKRNPNMFALLRDEVNLHRFTGLSENPQETLQIRIEFSKPVTRAFPVMLLVRFSKKATPSDFLMKQVYSWDKQTVHIYVPAVPWKGANVGYLSLLDADYDRRPPNKYLAGTVNYTVHFQWTQCVFWDKTEWRSEGSYPQPGMSPEKVSCSYHHLAPFSVLRRKVNATFEVSPISEFRSHPHNLLPAIFSVFFLVLYGLLVAKSRCVDCHKKKKPGCIFLKEDTPPGHQLYAVIIDTGFRSPAQFTSKVFIVLCGENGLSETKELCCPEMSLFGRNSRHTFILSTPNRLGPLQKIRLWHDSSGPSPNWFLSHVMVKELRSGQGWFFSAQCWLAVGLCDGCVQRELFCLRHGLGFWKLFYSKFTEYLEDFHIWLSLYSHPPSSNYLHTQRLAVSFCLLCVYSCLAALVTVGGHEQRPLDVGPTLITLESFGLSLLCTFLACPAAQLLSLLFRVSQEAAGHLQAAPQWPLRGVKTEVPQGPDPIGRPGLRQPSQHPASDILPGTDRAWRMAASSSGVCASFPAPREKSHHPPPRSQAPSSGFEGLVLQGSRACLLWSSSVAWAICGSASLACGLGTGFLGYRFVPEQFMWWLHLLLLSVICCASVTQPLMICLAALAFAWKRKHDSQFFTESLHDATRGLDLELEEYSRTHIPHSPSSCCSDSAEEAERVLAARQRERHLRWAQPPSRAKFRVTRERLRKESRVQAALRDISVHSLMLLLLLFITYGRVSPGEYSLNQAIREEFTRNARHSFGDLSSTDDWWDWTLSTLLDGLHPEGPSVGARGAQPGALGGQCHLIGPSVIKQLKVSFDTACTPPRPFSELMEDALPTQSHDLDLESQNMTPGGPEACGVKKESSMHSLGRTRHEAHSALTALRANRWINQGSRAMSVHFTLYNPPTRLFTSVTLGAELLPTGGLAPSSLVESFSIFHNASVPQYLLKLSELVFLVLNVTHLCFQLWGMATKGVLSYWRKLRHWLELSMVGVALAYYAASGYLTTLAENVTDQFHKGFHQMYVDLSLMVSWNQRARWLRGILLFLWMLKCVHLLGFLSTLASFSAVTHSSLSRLLGALLLAAHSHLRQFLLSTGTPSPGTSADVFPGLLLQFLGRSPKDALHNRLESDHQAMTCYCGALFLLVATLCFGMLRASLLTFFRKRKSFHRKSLVTLNNVAVYAWHKVLTLLGLETTTPEEAEVAADHNYYLDEFSSLLDELLVKIDCLSDSLELSILEKHWKRAGESMAVDSPSVGISL</sequence>
<organism evidence="30 31">
    <name type="scientific">Peromyscus maniculatus bairdii</name>
    <name type="common">Prairie deer mouse</name>
    <dbReference type="NCBI Taxonomy" id="230844"/>
    <lineage>
        <taxon>Eukaryota</taxon>
        <taxon>Metazoa</taxon>
        <taxon>Chordata</taxon>
        <taxon>Craniata</taxon>
        <taxon>Vertebrata</taxon>
        <taxon>Euteleostomi</taxon>
        <taxon>Mammalia</taxon>
        <taxon>Eutheria</taxon>
        <taxon>Euarchontoglires</taxon>
        <taxon>Glires</taxon>
        <taxon>Rodentia</taxon>
        <taxon>Myomorpha</taxon>
        <taxon>Muroidea</taxon>
        <taxon>Cricetidae</taxon>
        <taxon>Neotominae</taxon>
        <taxon>Peromyscus</taxon>
    </lineage>
</organism>
<feature type="compositionally biased region" description="Polar residues" evidence="24">
    <location>
        <begin position="834"/>
        <end position="852"/>
    </location>
</feature>
<evidence type="ECO:0000259" key="26">
    <source>
        <dbReference type="PROSITE" id="PS50093"/>
    </source>
</evidence>
<evidence type="ECO:0000256" key="1">
    <source>
        <dbReference type="ARBA" id="ARBA00004272"/>
    </source>
</evidence>
<keyword evidence="6" id="KW-0107">Calcium channel</keyword>
<dbReference type="PANTHER" id="PTHR46730">
    <property type="entry name" value="POLYCYSTIN-1"/>
    <property type="match status" value="1"/>
</dbReference>
<dbReference type="PROSITE" id="PS50095">
    <property type="entry name" value="PLAT"/>
    <property type="match status" value="1"/>
</dbReference>
<evidence type="ECO:0000256" key="6">
    <source>
        <dbReference type="ARBA" id="ARBA00022673"/>
    </source>
</evidence>
<evidence type="ECO:0000313" key="31">
    <source>
        <dbReference type="Proteomes" id="UP000694547"/>
    </source>
</evidence>
<evidence type="ECO:0000256" key="8">
    <source>
        <dbReference type="ARBA" id="ARBA00022737"/>
    </source>
</evidence>
<evidence type="ECO:0000256" key="14">
    <source>
        <dbReference type="ARBA" id="ARBA00023157"/>
    </source>
</evidence>
<reference evidence="30" key="3">
    <citation type="submission" date="2025-09" db="UniProtKB">
        <authorList>
            <consortium name="Ensembl"/>
        </authorList>
    </citation>
    <scope>IDENTIFICATION</scope>
</reference>
<evidence type="ECO:0000256" key="7">
    <source>
        <dbReference type="ARBA" id="ARBA00022692"/>
    </source>
</evidence>
<dbReference type="InterPro" id="IPR036392">
    <property type="entry name" value="PLAT/LH2_dom_sf"/>
</dbReference>
<keyword evidence="5" id="KW-0109">Calcium transport</keyword>
<feature type="transmembrane region" description="Helical" evidence="25">
    <location>
        <begin position="1875"/>
        <end position="1899"/>
    </location>
</feature>
<evidence type="ECO:0000259" key="28">
    <source>
        <dbReference type="PROSITE" id="PS50221"/>
    </source>
</evidence>
<feature type="transmembrane region" description="Helical" evidence="25">
    <location>
        <begin position="2444"/>
        <end position="2465"/>
    </location>
</feature>
<evidence type="ECO:0000256" key="13">
    <source>
        <dbReference type="ARBA" id="ARBA00023136"/>
    </source>
</evidence>
<protein>
    <recommendedName>
        <fullName evidence="20">Polycystin-1-like protein 1</fullName>
    </recommendedName>
    <alternativeName>
        <fullName evidence="22">PC1-like 1 protein</fullName>
    </alternativeName>
    <alternativeName>
        <fullName evidence="21">Polycystic kidney disease protein 1-like 1</fullName>
    </alternativeName>
</protein>
<keyword evidence="13 25" id="KW-0472">Membrane</keyword>
<feature type="transmembrane region" description="Helical" evidence="25">
    <location>
        <begin position="1746"/>
        <end position="1767"/>
    </location>
</feature>
<evidence type="ECO:0000256" key="4">
    <source>
        <dbReference type="ARBA" id="ARBA00022475"/>
    </source>
</evidence>
<dbReference type="PANTHER" id="PTHR46730:SF4">
    <property type="entry name" value="POLYCYSTIC KIDNEY DISEASE PROTEIN 1-LIKE 1"/>
    <property type="match status" value="1"/>
</dbReference>
<dbReference type="InterPro" id="IPR002859">
    <property type="entry name" value="PKD/REJ-like"/>
</dbReference>
<feature type="domain" description="PLAT" evidence="27">
    <location>
        <begin position="1546"/>
        <end position="1663"/>
    </location>
</feature>
<evidence type="ECO:0000256" key="20">
    <source>
        <dbReference type="ARBA" id="ARBA00073797"/>
    </source>
</evidence>
<keyword evidence="9" id="KW-0106">Calcium</keyword>
<dbReference type="InterPro" id="IPR035986">
    <property type="entry name" value="PKD_dom_sf"/>
</dbReference>
<keyword evidence="14" id="KW-1015">Disulfide bond</keyword>
<evidence type="ECO:0000259" key="27">
    <source>
        <dbReference type="PROSITE" id="PS50095"/>
    </source>
</evidence>
<dbReference type="GeneTree" id="ENSGT00940000162104"/>
<dbReference type="Pfam" id="PF01477">
    <property type="entry name" value="PLAT"/>
    <property type="match status" value="1"/>
</dbReference>
<comment type="similarity">
    <text evidence="2">Belongs to the polycystin family.</text>
</comment>
<dbReference type="InterPro" id="IPR057244">
    <property type="entry name" value="GAIN_B"/>
</dbReference>
<dbReference type="InterPro" id="IPR001024">
    <property type="entry name" value="PLAT/LH2_dom"/>
</dbReference>
<proteinExistence type="inferred from homology"/>
<keyword evidence="3" id="KW-0813">Transport</keyword>
<feature type="transmembrane region" description="Helical" evidence="25">
    <location>
        <begin position="2251"/>
        <end position="2270"/>
    </location>
</feature>
<keyword evidence="12" id="KW-0969">Cilium</keyword>
<dbReference type="Pfam" id="PF20519">
    <property type="entry name" value="Polycystin_dom"/>
    <property type="match status" value="1"/>
</dbReference>
<evidence type="ECO:0000256" key="12">
    <source>
        <dbReference type="ARBA" id="ARBA00023069"/>
    </source>
</evidence>
<feature type="region of interest" description="Disordered" evidence="24">
    <location>
        <begin position="1788"/>
        <end position="1812"/>
    </location>
</feature>
<dbReference type="SMART" id="SM00303">
    <property type="entry name" value="GPS"/>
    <property type="match status" value="1"/>
</dbReference>
<keyword evidence="16" id="KW-0966">Cell projection</keyword>
<feature type="transmembrane region" description="Helical" evidence="25">
    <location>
        <begin position="1905"/>
        <end position="1935"/>
    </location>
</feature>
<dbReference type="InterPro" id="IPR046791">
    <property type="entry name" value="Polycystin_dom"/>
</dbReference>
<dbReference type="InterPro" id="IPR014010">
    <property type="entry name" value="REJ_dom"/>
</dbReference>
<comment type="subunit">
    <text evidence="19">Heterodimer. Interacts with PKD2 to form a calcium channel. Interacts with PKD2L1; to form ciliary calcium channel. May interact with GNA12, GNAS, GNAI1 and GNAI2.</text>
</comment>
<comment type="function">
    <text evidence="18">Component of a calcium-permeant ion channel formed by PKD1L2 and PKD1L1 in primary cilia, where it controls cilium calcium concentration, without affecting cytoplasmic calcium concentration, and regulates sonic hedgehog/SHH signaling and GLI2 transcription. The PKD1L1:PKD2L1 channel complex is mechanosensitive only at high pressures and is highly temperature sensitive. Also involved in left/right axis specification downstream of nodal flow by forming a complex with PKD2 in cilia to facilitate flow detection in left/right patterning. May function as a G-protein-coupled receptor.</text>
</comment>
<evidence type="ECO:0000256" key="3">
    <source>
        <dbReference type="ARBA" id="ARBA00022448"/>
    </source>
</evidence>
<feature type="transmembrane region" description="Helical" evidence="25">
    <location>
        <begin position="2343"/>
        <end position="2365"/>
    </location>
</feature>
<keyword evidence="10 25" id="KW-1133">Transmembrane helix</keyword>
<keyword evidence="8" id="KW-0677">Repeat</keyword>
<dbReference type="SUPFAM" id="SSF49299">
    <property type="entry name" value="PKD domain"/>
    <property type="match status" value="2"/>
</dbReference>
<evidence type="ECO:0000256" key="24">
    <source>
        <dbReference type="SAM" id="MobiDB-lite"/>
    </source>
</evidence>
<evidence type="ECO:0000256" key="18">
    <source>
        <dbReference type="ARBA" id="ARBA00054690"/>
    </source>
</evidence>
<keyword evidence="4" id="KW-1003">Cell membrane</keyword>
<evidence type="ECO:0000256" key="5">
    <source>
        <dbReference type="ARBA" id="ARBA00022568"/>
    </source>
</evidence>
<comment type="subcellular location">
    <subcellularLocation>
        <location evidence="1">Cell projection</location>
        <location evidence="1">Cilium membrane</location>
        <topology evidence="1">Multi-pass membrane protein</topology>
    </subcellularLocation>
</comment>
<dbReference type="PROSITE" id="PS50093">
    <property type="entry name" value="PKD"/>
    <property type="match status" value="1"/>
</dbReference>
<keyword evidence="7 25" id="KW-0812">Transmembrane</keyword>
<evidence type="ECO:0000256" key="11">
    <source>
        <dbReference type="ARBA" id="ARBA00023065"/>
    </source>
</evidence>
<evidence type="ECO:0000256" key="2">
    <source>
        <dbReference type="ARBA" id="ARBA00007200"/>
    </source>
</evidence>
<dbReference type="GO" id="GO:0097730">
    <property type="term" value="C:non-motile cilium"/>
    <property type="evidence" value="ECO:0007669"/>
    <property type="project" value="Ensembl"/>
</dbReference>
<accession>A0A8C8UQ92</accession>
<dbReference type="GO" id="GO:0060170">
    <property type="term" value="C:ciliary membrane"/>
    <property type="evidence" value="ECO:0007669"/>
    <property type="project" value="UniProtKB-SubCell"/>
</dbReference>
<feature type="domain" description="PKD" evidence="26">
    <location>
        <begin position="369"/>
        <end position="413"/>
    </location>
</feature>
<comment type="caution">
    <text evidence="23">Lacks conserved residue(s) required for the propagation of feature annotation.</text>
</comment>
<dbReference type="PROSITE" id="PS51111">
    <property type="entry name" value="REJ"/>
    <property type="match status" value="1"/>
</dbReference>
<evidence type="ECO:0000256" key="15">
    <source>
        <dbReference type="ARBA" id="ARBA00023180"/>
    </source>
</evidence>
<feature type="transmembrane region" description="Helical" evidence="25">
    <location>
        <begin position="1707"/>
        <end position="1726"/>
    </location>
</feature>
<dbReference type="Proteomes" id="UP000694547">
    <property type="component" value="Chromosome 10"/>
</dbReference>
<evidence type="ECO:0000256" key="10">
    <source>
        <dbReference type="ARBA" id="ARBA00022989"/>
    </source>
</evidence>
<keyword evidence="11" id="KW-0406">Ion transport</keyword>
<dbReference type="PROSITE" id="PS50221">
    <property type="entry name" value="GAIN_B"/>
    <property type="match status" value="1"/>
</dbReference>
<evidence type="ECO:0000256" key="25">
    <source>
        <dbReference type="SAM" id="Phobius"/>
    </source>
</evidence>
<reference evidence="30" key="2">
    <citation type="submission" date="2025-08" db="UniProtKB">
        <authorList>
            <consortium name="Ensembl"/>
        </authorList>
    </citation>
    <scope>IDENTIFICATION</scope>
</reference>
<dbReference type="FunFam" id="2.60.60.20:FF:000017">
    <property type="entry name" value="Polycystin 1 like 1, transient receptor potential channel interacting"/>
    <property type="match status" value="1"/>
</dbReference>
<dbReference type="FunFam" id="2.60.40.10:FF:000825">
    <property type="entry name" value="Polycystin 1, transient receptor potential channel interacting"/>
    <property type="match status" value="1"/>
</dbReference>
<evidence type="ECO:0000256" key="23">
    <source>
        <dbReference type="PROSITE-ProRule" id="PRU00152"/>
    </source>
</evidence>
<keyword evidence="17" id="KW-0407">Ion channel</keyword>
<evidence type="ECO:0000313" key="30">
    <source>
        <dbReference type="Ensembl" id="ENSPEMP00000033989.1"/>
    </source>
</evidence>
<dbReference type="Gene3D" id="2.60.60.20">
    <property type="entry name" value="PLAT/LH2 domain"/>
    <property type="match status" value="1"/>
</dbReference>
<reference evidence="30 31" key="1">
    <citation type="submission" date="2018-10" db="EMBL/GenBank/DDBJ databases">
        <title>Improved assembly of the deer mouse Peromyscus maniculatus genome.</title>
        <authorList>
            <person name="Lassance J.-M."/>
            <person name="Hoekstra H.E."/>
        </authorList>
    </citation>
    <scope>NUCLEOTIDE SEQUENCE [LARGE SCALE GENOMIC DNA]</scope>
</reference>
<evidence type="ECO:0000256" key="19">
    <source>
        <dbReference type="ARBA" id="ARBA00063851"/>
    </source>
</evidence>
<dbReference type="Pfam" id="PF02010">
    <property type="entry name" value="REJ"/>
    <property type="match status" value="2"/>
</dbReference>
<dbReference type="CDD" id="cd00146">
    <property type="entry name" value="PKD"/>
    <property type="match status" value="1"/>
</dbReference>
<feature type="transmembrane region" description="Helical" evidence="25">
    <location>
        <begin position="1501"/>
        <end position="1519"/>
    </location>
</feature>
<dbReference type="Pfam" id="PF00801">
    <property type="entry name" value="PKD"/>
    <property type="match status" value="1"/>
</dbReference>
<dbReference type="SUPFAM" id="SSF49723">
    <property type="entry name" value="Lipase/lipooxygenase domain (PLAT/LH2 domain)"/>
    <property type="match status" value="1"/>
</dbReference>
<evidence type="ECO:0000256" key="22">
    <source>
        <dbReference type="ARBA" id="ARBA00082084"/>
    </source>
</evidence>
<dbReference type="Ensembl" id="ENSPEMT00000038226.1">
    <property type="protein sequence ID" value="ENSPEMP00000033989.1"/>
    <property type="gene ID" value="ENSPEMG00000025958.1"/>
</dbReference>
<evidence type="ECO:0000256" key="16">
    <source>
        <dbReference type="ARBA" id="ARBA00023273"/>
    </source>
</evidence>
<feature type="domain" description="GAIN-B" evidence="28">
    <location>
        <begin position="1337"/>
        <end position="1485"/>
    </location>
</feature>
<feature type="region of interest" description="Disordered" evidence="24">
    <location>
        <begin position="827"/>
        <end position="858"/>
    </location>
</feature>
<evidence type="ECO:0000256" key="17">
    <source>
        <dbReference type="ARBA" id="ARBA00023303"/>
    </source>
</evidence>
<dbReference type="Gene3D" id="2.60.40.10">
    <property type="entry name" value="Immunoglobulins"/>
    <property type="match status" value="1"/>
</dbReference>
<dbReference type="InterPro" id="IPR022409">
    <property type="entry name" value="PKD/Chitinase_dom"/>
</dbReference>
<dbReference type="InterPro" id="IPR000601">
    <property type="entry name" value="PKD_dom"/>
</dbReference>